<dbReference type="EMBL" id="CP014501">
    <property type="protein sequence ID" value="ANB11912.1"/>
    <property type="molecule type" value="Genomic_DNA"/>
</dbReference>
<dbReference type="Proteomes" id="UP000189580">
    <property type="component" value="Chromosome a"/>
</dbReference>
<feature type="domain" description="Rit1 DUSP-like" evidence="1">
    <location>
        <begin position="227"/>
        <end position="332"/>
    </location>
</feature>
<feature type="domain" description="Rit1 N-terminal" evidence="2">
    <location>
        <begin position="1"/>
        <end position="161"/>
    </location>
</feature>
<gene>
    <name evidence="3" type="primary">RIT1</name>
    <name evidence="3" type="ORF">AWJ20_139</name>
</gene>
<dbReference type="InterPro" id="IPR033449">
    <property type="entry name" value="Rit1_N"/>
</dbReference>
<dbReference type="OrthoDB" id="45256at2759"/>
<evidence type="ECO:0000259" key="2">
    <source>
        <dbReference type="Pfam" id="PF17184"/>
    </source>
</evidence>
<keyword evidence="4" id="KW-1185">Reference proteome</keyword>
<dbReference type="KEGG" id="slb:AWJ20_139"/>
<dbReference type="GO" id="GO:0019988">
    <property type="term" value="P:charged-tRNA amino acid modification"/>
    <property type="evidence" value="ECO:0007669"/>
    <property type="project" value="InterPro"/>
</dbReference>
<dbReference type="InterPro" id="IPR033421">
    <property type="entry name" value="Rit1_DUSP-like"/>
</dbReference>
<evidence type="ECO:0000313" key="4">
    <source>
        <dbReference type="Proteomes" id="UP000189580"/>
    </source>
</evidence>
<dbReference type="PANTHER" id="PTHR31811">
    <property type="entry name" value="TRNA A64-2'-O-RIBOSYLPHOSPHATE TRANSFERASE"/>
    <property type="match status" value="1"/>
</dbReference>
<evidence type="ECO:0000259" key="1">
    <source>
        <dbReference type="Pfam" id="PF04179"/>
    </source>
</evidence>
<organism evidence="3 4">
    <name type="scientific">Sugiyamaella lignohabitans</name>
    <dbReference type="NCBI Taxonomy" id="796027"/>
    <lineage>
        <taxon>Eukaryota</taxon>
        <taxon>Fungi</taxon>
        <taxon>Dikarya</taxon>
        <taxon>Ascomycota</taxon>
        <taxon>Saccharomycotina</taxon>
        <taxon>Dipodascomycetes</taxon>
        <taxon>Dipodascales</taxon>
        <taxon>Trichomonascaceae</taxon>
        <taxon>Sugiyamaella</taxon>
    </lineage>
</organism>
<reference evidence="3 4" key="1">
    <citation type="submission" date="2016-02" db="EMBL/GenBank/DDBJ databases">
        <title>Complete genome sequence and transcriptome regulation of the pentose utilising yeast Sugiyamaella lignohabitans.</title>
        <authorList>
            <person name="Bellasio M."/>
            <person name="Peymann A."/>
            <person name="Valli M."/>
            <person name="Sipitzky M."/>
            <person name="Graf A."/>
            <person name="Sauer M."/>
            <person name="Marx H."/>
            <person name="Mattanovich D."/>
        </authorList>
    </citation>
    <scope>NUCLEOTIDE SEQUENCE [LARGE SCALE GENOMIC DNA]</scope>
    <source>
        <strain evidence="3 4">CBS 10342</strain>
    </source>
</reference>
<dbReference type="GeneID" id="30033186"/>
<sequence>MPDALSKTIPIWCSVLNYLALGGDVMFFTPPNTVSASEHDQIRSRVIGWAELAVNNGIDVEMLKTKITKPLRPLWITPDAYLPDEVPEFDEFYPLILCTASRMVQDGTEHRQGYTYVQGAADDHEEWAQLLTPELLWFNRDSLGDSKHTDSELHEMIENLAEQSSRLGAGQNKDTSEITLIKPTNISIASRSGCDVEDFVKFDLIIDLSEKSMSADDDNRKSGYRKLTYPLAAGKKGSKELRTILPDLVAVVSNESLFKGKILVICDTGTDFSVGVALVIVCLFYSLSYDCLDSRTTAFLDKTEIRKRLVHIISEHKCNPSRNTLNAVNAYLMG</sequence>
<dbReference type="Pfam" id="PF17184">
    <property type="entry name" value="Rit1_C"/>
    <property type="match status" value="1"/>
</dbReference>
<dbReference type="InterPro" id="IPR007306">
    <property type="entry name" value="Rit1"/>
</dbReference>
<protein>
    <submittedName>
        <fullName evidence="3">Rit1p</fullName>
    </submittedName>
</protein>
<dbReference type="RefSeq" id="XP_018734389.1">
    <property type="nucleotide sequence ID" value="XM_018878265.1"/>
</dbReference>
<dbReference type="PANTHER" id="PTHR31811:SF0">
    <property type="entry name" value="TRNA A64-2'-O-RIBOSYLPHOSPHATE TRANSFERASE"/>
    <property type="match status" value="1"/>
</dbReference>
<dbReference type="Pfam" id="PF04179">
    <property type="entry name" value="Init_tRNA_PT"/>
    <property type="match status" value="1"/>
</dbReference>
<dbReference type="GO" id="GO:0043399">
    <property type="term" value="F:tRNA adenosine(64)-2'-O-ribosylphosphate transferase activity"/>
    <property type="evidence" value="ECO:0007669"/>
    <property type="project" value="InterPro"/>
</dbReference>
<evidence type="ECO:0000313" key="3">
    <source>
        <dbReference type="EMBL" id="ANB11912.1"/>
    </source>
</evidence>
<dbReference type="AlphaFoldDB" id="A0A167CN66"/>
<accession>A0A167CN66</accession>
<name>A0A167CN66_9ASCO</name>
<dbReference type="GO" id="GO:0005737">
    <property type="term" value="C:cytoplasm"/>
    <property type="evidence" value="ECO:0007669"/>
    <property type="project" value="TreeGrafter"/>
</dbReference>
<proteinExistence type="predicted"/>